<evidence type="ECO:0000259" key="2">
    <source>
        <dbReference type="Pfam" id="PF13191"/>
    </source>
</evidence>
<dbReference type="Proteomes" id="UP001150569">
    <property type="component" value="Unassembled WGS sequence"/>
</dbReference>
<dbReference type="InterPro" id="IPR027417">
    <property type="entry name" value="P-loop_NTPase"/>
</dbReference>
<gene>
    <name evidence="3" type="primary">ORC5</name>
    <name evidence="3" type="ORF">IWQ60_002222</name>
</gene>
<dbReference type="InterPro" id="IPR020796">
    <property type="entry name" value="ORC5"/>
</dbReference>
<accession>A0A9W8ABN0</accession>
<reference evidence="3" key="1">
    <citation type="submission" date="2022-07" db="EMBL/GenBank/DDBJ databases">
        <title>Phylogenomic reconstructions and comparative analyses of Kickxellomycotina fungi.</title>
        <authorList>
            <person name="Reynolds N.K."/>
            <person name="Stajich J.E."/>
            <person name="Barry K."/>
            <person name="Grigoriev I.V."/>
            <person name="Crous P."/>
            <person name="Smith M.E."/>
        </authorList>
    </citation>
    <scope>NUCLEOTIDE SEQUENCE</scope>
    <source>
        <strain evidence="3">RSA 861</strain>
    </source>
</reference>
<dbReference type="SUPFAM" id="SSF52540">
    <property type="entry name" value="P-loop containing nucleoside triphosphate hydrolases"/>
    <property type="match status" value="1"/>
</dbReference>
<dbReference type="GO" id="GO:0005664">
    <property type="term" value="C:nuclear origin of replication recognition complex"/>
    <property type="evidence" value="ECO:0007669"/>
    <property type="project" value="TreeGrafter"/>
</dbReference>
<dbReference type="GO" id="GO:0003688">
    <property type="term" value="F:DNA replication origin binding"/>
    <property type="evidence" value="ECO:0007669"/>
    <property type="project" value="TreeGrafter"/>
</dbReference>
<dbReference type="Gene3D" id="3.40.50.300">
    <property type="entry name" value="P-loop containing nucleotide triphosphate hydrolases"/>
    <property type="match status" value="1"/>
</dbReference>
<dbReference type="PANTHER" id="PTHR12705:SF0">
    <property type="entry name" value="ORIGIN RECOGNITION COMPLEX SUBUNIT 5"/>
    <property type="match status" value="1"/>
</dbReference>
<sequence>MAALVPSLSDLEQCIVTQFPGRTTQARRLLQYLGQPDDPSPPFLFLYGPESTGKTSLARTVLAGTSPATSTAYVNCIERYTPRLIFDHILAQFSGSNPCYETGFFNRFQCNSTQEFVTTLAREIPIAERHRTRYIVSRDLHFWYCLQS</sequence>
<organism evidence="3 4">
    <name type="scientific">Tieghemiomyces parasiticus</name>
    <dbReference type="NCBI Taxonomy" id="78921"/>
    <lineage>
        <taxon>Eukaryota</taxon>
        <taxon>Fungi</taxon>
        <taxon>Fungi incertae sedis</taxon>
        <taxon>Zoopagomycota</taxon>
        <taxon>Kickxellomycotina</taxon>
        <taxon>Dimargaritomycetes</taxon>
        <taxon>Dimargaritales</taxon>
        <taxon>Dimargaritaceae</taxon>
        <taxon>Tieghemiomyces</taxon>
    </lineage>
</organism>
<keyword evidence="4" id="KW-1185">Reference proteome</keyword>
<evidence type="ECO:0000256" key="1">
    <source>
        <dbReference type="ARBA" id="ARBA00006269"/>
    </source>
</evidence>
<dbReference type="GO" id="GO:0006270">
    <property type="term" value="P:DNA replication initiation"/>
    <property type="evidence" value="ECO:0007669"/>
    <property type="project" value="TreeGrafter"/>
</dbReference>
<dbReference type="OrthoDB" id="365981at2759"/>
<feature type="domain" description="Orc1-like AAA ATPase" evidence="2">
    <location>
        <begin position="18"/>
        <end position="141"/>
    </location>
</feature>
<name>A0A9W8ABN0_9FUNG</name>
<dbReference type="InterPro" id="IPR041664">
    <property type="entry name" value="AAA_16"/>
</dbReference>
<protein>
    <submittedName>
        <fullName evidence="3">Origin recognition complex subunit 5</fullName>
    </submittedName>
</protein>
<evidence type="ECO:0000313" key="4">
    <source>
        <dbReference type="Proteomes" id="UP001150569"/>
    </source>
</evidence>
<dbReference type="Pfam" id="PF13191">
    <property type="entry name" value="AAA_16"/>
    <property type="match status" value="1"/>
</dbReference>
<comment type="similarity">
    <text evidence="1">Belongs to the ORC5 family.</text>
</comment>
<proteinExistence type="inferred from homology"/>
<dbReference type="EMBL" id="JANBPT010000082">
    <property type="protein sequence ID" value="KAJ1928242.1"/>
    <property type="molecule type" value="Genomic_DNA"/>
</dbReference>
<evidence type="ECO:0000313" key="3">
    <source>
        <dbReference type="EMBL" id="KAJ1928242.1"/>
    </source>
</evidence>
<dbReference type="AlphaFoldDB" id="A0A9W8ABN0"/>
<comment type="caution">
    <text evidence="3">The sequence shown here is derived from an EMBL/GenBank/DDBJ whole genome shotgun (WGS) entry which is preliminary data.</text>
</comment>
<dbReference type="PANTHER" id="PTHR12705">
    <property type="entry name" value="ORIGIN RECOGNITION COMPLEX SUBUNIT 5"/>
    <property type="match status" value="1"/>
</dbReference>